<dbReference type="SUPFAM" id="SSF46894">
    <property type="entry name" value="C-terminal effector domain of the bipartite response regulators"/>
    <property type="match status" value="1"/>
</dbReference>
<reference evidence="2" key="1">
    <citation type="journal article" date="2024" name="Antonie Van Leeuwenhoek">
        <title>Bradyrhizobium ontarionense sp. nov., a novel bacterial symbiont isolated from Aeschynomene indica (Indian jointvetch), harbours photosynthesis, nitrogen fixation and nitrous oxide (N2O) reductase genes.</title>
        <authorList>
            <person name="Bromfield E.S.P."/>
            <person name="Cloutier S."/>
        </authorList>
    </citation>
    <scope>NUCLEOTIDE SEQUENCE</scope>
    <source>
        <strain evidence="2">A19</strain>
    </source>
</reference>
<dbReference type="Proteomes" id="UP001431010">
    <property type="component" value="Chromosome"/>
</dbReference>
<evidence type="ECO:0000313" key="3">
    <source>
        <dbReference type="Proteomes" id="UP001431010"/>
    </source>
</evidence>
<dbReference type="InterPro" id="IPR036388">
    <property type="entry name" value="WH-like_DNA-bd_sf"/>
</dbReference>
<dbReference type="SUPFAM" id="SSF48452">
    <property type="entry name" value="TPR-like"/>
    <property type="match status" value="1"/>
</dbReference>
<proteinExistence type="predicted"/>
<dbReference type="InterPro" id="IPR051677">
    <property type="entry name" value="AfsR-DnrI-RedD_regulator"/>
</dbReference>
<dbReference type="RefSeq" id="WP_231327447.1">
    <property type="nucleotide sequence ID" value="NZ_CP088156.1"/>
</dbReference>
<keyword evidence="3" id="KW-1185">Reference proteome</keyword>
<feature type="domain" description="Bacterial transcriptional activator" evidence="1">
    <location>
        <begin position="110"/>
        <end position="236"/>
    </location>
</feature>
<sequence>MELGLLGDHREIVDIRIRMLGPLAIERRDRPLELPASRKTCGLLAYLALTGRPAQRGRLCELLWDEAANDPRGELRWCLSKLRGLFGDPGGKIVVTAGDAVALQLDGWFVDAIEVASAMESGVERLSVEQLQALSELYRGELVEGLAIERCPEFNLWLTGQQSRYAAFRATLLQRLVEGLPADSTEGLAAVEKWVVVAPFDPKAQIELLRRLALRGRIDACKRQLAAAARLYESEALDFEPVRKGWREVSDAPAAAPSTVIAVSSAAPAVGTGADNGSRAARRPSLAVMPFHALPDRREGSGETADGLTHDIITRLAKLRNFFVIAEGSVFALGGRRIGPEEAGRRLNVDYVASGSVRRRLGRLSVSVELIETATARILWTEDFDCKQDDVFSVIDDIGNRIVALIASEIETVERNRAVLRPPDSLDAWQAYHRGLWHMYRFTQRENETARQFFEMAVRLDPTFSRAHAGLSFTHWQSAFQHWGDREQQTIHALETAGRGLIVDEHDPAVHWAMGRALWLSGRHDDAIGELQHTVDLSPNFALGHYALAFVHSQSGDPLAAIKAADHSRLLSPFDPLLFGMLGSKAMAHVRLEQFDEAAAWSARAAMQPNAHVLILAIAAFCHALTGQIEQARAYASAIRKVRPLFTVDDYLNAFQFSADAALLFRKAAETIGLA</sequence>
<protein>
    <submittedName>
        <fullName evidence="2">Transcriptional regulator</fullName>
    </submittedName>
</protein>
<evidence type="ECO:0000259" key="1">
    <source>
        <dbReference type="SMART" id="SM01043"/>
    </source>
</evidence>
<dbReference type="InterPro" id="IPR005158">
    <property type="entry name" value="BTAD"/>
</dbReference>
<dbReference type="SMART" id="SM01043">
    <property type="entry name" value="BTAD"/>
    <property type="match status" value="1"/>
</dbReference>
<dbReference type="InterPro" id="IPR011990">
    <property type="entry name" value="TPR-like_helical_dom_sf"/>
</dbReference>
<dbReference type="InterPro" id="IPR016032">
    <property type="entry name" value="Sig_transdc_resp-reg_C-effctor"/>
</dbReference>
<dbReference type="Gene3D" id="1.10.10.10">
    <property type="entry name" value="Winged helix-like DNA-binding domain superfamily/Winged helix DNA-binding domain"/>
    <property type="match status" value="1"/>
</dbReference>
<gene>
    <name evidence="2" type="ORF">LQG66_17605</name>
</gene>
<accession>A0ABY3RMP5</accession>
<evidence type="ECO:0000313" key="2">
    <source>
        <dbReference type="EMBL" id="UFZ07998.1"/>
    </source>
</evidence>
<name>A0ABY3RMP5_9BRAD</name>
<dbReference type="Gene3D" id="3.40.50.10070">
    <property type="entry name" value="TolB, N-terminal domain"/>
    <property type="match status" value="1"/>
</dbReference>
<dbReference type="EMBL" id="CP088156">
    <property type="protein sequence ID" value="UFZ07998.1"/>
    <property type="molecule type" value="Genomic_DNA"/>
</dbReference>
<organism evidence="2 3">
    <name type="scientific">Bradyrhizobium ontarionense</name>
    <dbReference type="NCBI Taxonomy" id="2898149"/>
    <lineage>
        <taxon>Bacteria</taxon>
        <taxon>Pseudomonadati</taxon>
        <taxon>Pseudomonadota</taxon>
        <taxon>Alphaproteobacteria</taxon>
        <taxon>Hyphomicrobiales</taxon>
        <taxon>Nitrobacteraceae</taxon>
        <taxon>Bradyrhizobium</taxon>
    </lineage>
</organism>
<dbReference type="PANTHER" id="PTHR35807">
    <property type="entry name" value="TRANSCRIPTIONAL REGULATOR REDD-RELATED"/>
    <property type="match status" value="1"/>
</dbReference>
<dbReference type="Gene3D" id="1.25.40.10">
    <property type="entry name" value="Tetratricopeptide repeat domain"/>
    <property type="match status" value="1"/>
</dbReference>